<protein>
    <submittedName>
        <fullName evidence="1">Uncharacterized protein</fullName>
    </submittedName>
</protein>
<name>A0A0C9WKB4_9AGAR</name>
<accession>A0A0C9WKB4</accession>
<dbReference type="Proteomes" id="UP000054477">
    <property type="component" value="Unassembled WGS sequence"/>
</dbReference>
<sequence>MPALCHSPSCSQIAQHNPFTLPFSFNSRDLCATSEHTKPSISSPLNFYLRSNRQDVWLLVDVSRRLSHYPSMFTAVPLFKCFRVKSISTPFRWCDTSRKGTIIHPGNPGSTASKFLICSSLKEILSASTFARRCSTFPPPMIGNR</sequence>
<proteinExistence type="predicted"/>
<evidence type="ECO:0000313" key="2">
    <source>
        <dbReference type="Proteomes" id="UP000054477"/>
    </source>
</evidence>
<reference evidence="1 2" key="1">
    <citation type="submission" date="2014-04" db="EMBL/GenBank/DDBJ databases">
        <authorList>
            <consortium name="DOE Joint Genome Institute"/>
            <person name="Kuo A."/>
            <person name="Kohler A."/>
            <person name="Nagy L.G."/>
            <person name="Floudas D."/>
            <person name="Copeland A."/>
            <person name="Barry K.W."/>
            <person name="Cichocki N."/>
            <person name="Veneault-Fourrey C."/>
            <person name="LaButti K."/>
            <person name="Lindquist E.A."/>
            <person name="Lipzen A."/>
            <person name="Lundell T."/>
            <person name="Morin E."/>
            <person name="Murat C."/>
            <person name="Sun H."/>
            <person name="Tunlid A."/>
            <person name="Henrissat B."/>
            <person name="Grigoriev I.V."/>
            <person name="Hibbett D.S."/>
            <person name="Martin F."/>
            <person name="Nordberg H.P."/>
            <person name="Cantor M.N."/>
            <person name="Hua S.X."/>
        </authorList>
    </citation>
    <scope>NUCLEOTIDE SEQUENCE [LARGE SCALE GENOMIC DNA]</scope>
    <source>
        <strain evidence="1 2">LaAM-08-1</strain>
    </source>
</reference>
<reference evidence="2" key="2">
    <citation type="submission" date="2015-01" db="EMBL/GenBank/DDBJ databases">
        <title>Evolutionary Origins and Diversification of the Mycorrhizal Mutualists.</title>
        <authorList>
            <consortium name="DOE Joint Genome Institute"/>
            <consortium name="Mycorrhizal Genomics Consortium"/>
            <person name="Kohler A."/>
            <person name="Kuo A."/>
            <person name="Nagy L.G."/>
            <person name="Floudas D."/>
            <person name="Copeland A."/>
            <person name="Barry K.W."/>
            <person name="Cichocki N."/>
            <person name="Veneault-Fourrey C."/>
            <person name="LaButti K."/>
            <person name="Lindquist E.A."/>
            <person name="Lipzen A."/>
            <person name="Lundell T."/>
            <person name="Morin E."/>
            <person name="Murat C."/>
            <person name="Riley R."/>
            <person name="Ohm R."/>
            <person name="Sun H."/>
            <person name="Tunlid A."/>
            <person name="Henrissat B."/>
            <person name="Grigoriev I.V."/>
            <person name="Hibbett D.S."/>
            <person name="Martin F."/>
        </authorList>
    </citation>
    <scope>NUCLEOTIDE SEQUENCE [LARGE SCALE GENOMIC DNA]</scope>
    <source>
        <strain evidence="2">LaAM-08-1</strain>
    </source>
</reference>
<dbReference type="AlphaFoldDB" id="A0A0C9WKB4"/>
<dbReference type="HOGENOM" id="CLU_1787151_0_0_1"/>
<gene>
    <name evidence="1" type="ORF">K443DRAFT_682483</name>
</gene>
<organism evidence="1 2">
    <name type="scientific">Laccaria amethystina LaAM-08-1</name>
    <dbReference type="NCBI Taxonomy" id="1095629"/>
    <lineage>
        <taxon>Eukaryota</taxon>
        <taxon>Fungi</taxon>
        <taxon>Dikarya</taxon>
        <taxon>Basidiomycota</taxon>
        <taxon>Agaricomycotina</taxon>
        <taxon>Agaricomycetes</taxon>
        <taxon>Agaricomycetidae</taxon>
        <taxon>Agaricales</taxon>
        <taxon>Agaricineae</taxon>
        <taxon>Hydnangiaceae</taxon>
        <taxon>Laccaria</taxon>
    </lineage>
</organism>
<evidence type="ECO:0000313" key="1">
    <source>
        <dbReference type="EMBL" id="KIJ96149.1"/>
    </source>
</evidence>
<dbReference type="EMBL" id="KN838731">
    <property type="protein sequence ID" value="KIJ96149.1"/>
    <property type="molecule type" value="Genomic_DNA"/>
</dbReference>
<keyword evidence="2" id="KW-1185">Reference proteome</keyword>